<gene>
    <name evidence="1" type="ORF">BpHYR1_054220</name>
</gene>
<accession>A0A3M7PYP0</accession>
<comment type="caution">
    <text evidence="1">The sequence shown here is derived from an EMBL/GenBank/DDBJ whole genome shotgun (WGS) entry which is preliminary data.</text>
</comment>
<reference evidence="1 2" key="1">
    <citation type="journal article" date="2018" name="Sci. Rep.">
        <title>Genomic signatures of local adaptation to the degree of environmental predictability in rotifers.</title>
        <authorList>
            <person name="Franch-Gras L."/>
            <person name="Hahn C."/>
            <person name="Garcia-Roger E.M."/>
            <person name="Carmona M.J."/>
            <person name="Serra M."/>
            <person name="Gomez A."/>
        </authorList>
    </citation>
    <scope>NUCLEOTIDE SEQUENCE [LARGE SCALE GENOMIC DNA]</scope>
    <source>
        <strain evidence="1">HYR1</strain>
    </source>
</reference>
<evidence type="ECO:0000313" key="2">
    <source>
        <dbReference type="Proteomes" id="UP000276133"/>
    </source>
</evidence>
<proteinExistence type="predicted"/>
<protein>
    <submittedName>
        <fullName evidence="1">Uncharacterized protein</fullName>
    </submittedName>
</protein>
<name>A0A3M7PYP0_BRAPC</name>
<organism evidence="1 2">
    <name type="scientific">Brachionus plicatilis</name>
    <name type="common">Marine rotifer</name>
    <name type="synonym">Brachionus muelleri</name>
    <dbReference type="NCBI Taxonomy" id="10195"/>
    <lineage>
        <taxon>Eukaryota</taxon>
        <taxon>Metazoa</taxon>
        <taxon>Spiralia</taxon>
        <taxon>Gnathifera</taxon>
        <taxon>Rotifera</taxon>
        <taxon>Eurotatoria</taxon>
        <taxon>Monogononta</taxon>
        <taxon>Pseudotrocha</taxon>
        <taxon>Ploima</taxon>
        <taxon>Brachionidae</taxon>
        <taxon>Brachionus</taxon>
    </lineage>
</organism>
<dbReference type="Proteomes" id="UP000276133">
    <property type="component" value="Unassembled WGS sequence"/>
</dbReference>
<sequence length="92" mass="11177">MISFSKNVIKHQLLPRQKPWFEPDRFLLRFEMQIHHLFQVHTQILYWTYFSPSQNHRTYTCTHQNDAQNLDFLFLSAPRMIPSANRFLMPAI</sequence>
<evidence type="ECO:0000313" key="1">
    <source>
        <dbReference type="EMBL" id="RNA04074.1"/>
    </source>
</evidence>
<dbReference type="EMBL" id="REGN01008244">
    <property type="protein sequence ID" value="RNA04074.1"/>
    <property type="molecule type" value="Genomic_DNA"/>
</dbReference>
<dbReference type="AlphaFoldDB" id="A0A3M7PYP0"/>
<keyword evidence="2" id="KW-1185">Reference proteome</keyword>